<dbReference type="OrthoDB" id="190105at2759"/>
<evidence type="ECO:0000313" key="4">
    <source>
        <dbReference type="EMBL" id="GAV29909.1"/>
    </source>
</evidence>
<dbReference type="PROSITE" id="PS50082">
    <property type="entry name" value="WD_REPEATS_2"/>
    <property type="match status" value="3"/>
</dbReference>
<gene>
    <name evidence="4" type="ORF">PMKS-003415</name>
</gene>
<feature type="repeat" description="WD" evidence="3">
    <location>
        <begin position="171"/>
        <end position="210"/>
    </location>
</feature>
<keyword evidence="5" id="KW-1185">Reference proteome</keyword>
<dbReference type="InterPro" id="IPR015943">
    <property type="entry name" value="WD40/YVTN_repeat-like_dom_sf"/>
</dbReference>
<accession>A0A1Q2YK39</accession>
<dbReference type="PRINTS" id="PR00320">
    <property type="entry name" value="GPROTEINBRPT"/>
</dbReference>
<dbReference type="SMART" id="SM00320">
    <property type="entry name" value="WD40"/>
    <property type="match status" value="6"/>
</dbReference>
<dbReference type="Proteomes" id="UP000186136">
    <property type="component" value="Unassembled WGS sequence"/>
</dbReference>
<dbReference type="InterPro" id="IPR001680">
    <property type="entry name" value="WD40_rpt"/>
</dbReference>
<dbReference type="PROSITE" id="PS50294">
    <property type="entry name" value="WD_REPEATS_REGION"/>
    <property type="match status" value="3"/>
</dbReference>
<reference evidence="4 5" key="1">
    <citation type="submission" date="2016-08" db="EMBL/GenBank/DDBJ databases">
        <title>Whole genome shotgun sequence of Pichia membranifaciens KS47-1.</title>
        <authorList>
            <person name="Konishi M."/>
            <person name="Ishida M."/>
            <person name="Arakawa T."/>
            <person name="Kato Y."/>
            <person name="Horiuchi J."/>
        </authorList>
    </citation>
    <scope>NUCLEOTIDE SEQUENCE [LARGE SCALE GENOMIC DNA]</scope>
    <source>
        <strain evidence="4 5">KS47-1</strain>
    </source>
</reference>
<dbReference type="PANTHER" id="PTHR19848:SF8">
    <property type="entry name" value="F-BOX AND WD REPEAT DOMAIN CONTAINING 7"/>
    <property type="match status" value="1"/>
</dbReference>
<dbReference type="InterPro" id="IPR020472">
    <property type="entry name" value="WD40_PAC1"/>
</dbReference>
<name>A0A1Q2YK39_9ASCO</name>
<dbReference type="InterPro" id="IPR019775">
    <property type="entry name" value="WD40_repeat_CS"/>
</dbReference>
<organism evidence="4 5">
    <name type="scientific">Pichia membranifaciens</name>
    <dbReference type="NCBI Taxonomy" id="4926"/>
    <lineage>
        <taxon>Eukaryota</taxon>
        <taxon>Fungi</taxon>
        <taxon>Dikarya</taxon>
        <taxon>Ascomycota</taxon>
        <taxon>Saccharomycotina</taxon>
        <taxon>Pichiomycetes</taxon>
        <taxon>Pichiales</taxon>
        <taxon>Pichiaceae</taxon>
        <taxon>Pichia</taxon>
    </lineage>
</organism>
<dbReference type="InterPro" id="IPR036322">
    <property type="entry name" value="WD40_repeat_dom_sf"/>
</dbReference>
<dbReference type="EMBL" id="BDGI01000147">
    <property type="protein sequence ID" value="GAV29909.1"/>
    <property type="molecule type" value="Genomic_DNA"/>
</dbReference>
<dbReference type="AlphaFoldDB" id="A0A1Q2YK39"/>
<evidence type="ECO:0000256" key="2">
    <source>
        <dbReference type="ARBA" id="ARBA00022737"/>
    </source>
</evidence>
<dbReference type="PANTHER" id="PTHR19848">
    <property type="entry name" value="WD40 REPEAT PROTEIN"/>
    <property type="match status" value="1"/>
</dbReference>
<dbReference type="SUPFAM" id="SSF50978">
    <property type="entry name" value="WD40 repeat-like"/>
    <property type="match status" value="1"/>
</dbReference>
<keyword evidence="1 3" id="KW-0853">WD repeat</keyword>
<feature type="repeat" description="WD" evidence="3">
    <location>
        <begin position="222"/>
        <end position="261"/>
    </location>
</feature>
<dbReference type="PROSITE" id="PS00678">
    <property type="entry name" value="WD_REPEATS_1"/>
    <property type="match status" value="2"/>
</dbReference>
<evidence type="ECO:0000256" key="1">
    <source>
        <dbReference type="ARBA" id="ARBA00022574"/>
    </source>
</evidence>
<sequence>MNANYKPKKLIISGDALDIITCLQFDKDKIAVGSDANHIIIYDTESGKLLKTLRGHNGGVWAMKFYRNTLASGATDRSVRIWDTERGVCTHIFRGHTSTVRCLEIIEPRQIGTDDEGNPIIYPEAPLLITGSRDATLYVWKLPISDGKNDNVPENPIDLHASNNPDFVTILRGHNAAVRVVTGYANILISGSYDFTARVWDLRTGECKWVLEGHTGETIAILEGHQQLVGLISSSEKVLVSAAADSTVRLWDPDTGQARKVFRGHRSPITCVESDDYKVLSGSQGMLKLWDAQTGSFVRDIANDVDGAVWQVAFDYRRCVAAMQRDNTTFIDVTDFCPPEDDPWAHPSSPATTS</sequence>
<evidence type="ECO:0000313" key="5">
    <source>
        <dbReference type="Proteomes" id="UP000186136"/>
    </source>
</evidence>
<keyword evidence="2" id="KW-0677">Repeat</keyword>
<dbReference type="CDD" id="cd00200">
    <property type="entry name" value="WD40"/>
    <property type="match status" value="1"/>
</dbReference>
<feature type="repeat" description="WD" evidence="3">
    <location>
        <begin position="53"/>
        <end position="92"/>
    </location>
</feature>
<proteinExistence type="predicted"/>
<protein>
    <submittedName>
        <fullName evidence="4">Uncharacterized protein</fullName>
    </submittedName>
</protein>
<evidence type="ECO:0000256" key="3">
    <source>
        <dbReference type="PROSITE-ProRule" id="PRU00221"/>
    </source>
</evidence>
<dbReference type="Pfam" id="PF00400">
    <property type="entry name" value="WD40"/>
    <property type="match status" value="5"/>
</dbReference>
<dbReference type="Gene3D" id="2.130.10.10">
    <property type="entry name" value="YVTN repeat-like/Quinoprotein amine dehydrogenase"/>
    <property type="match status" value="1"/>
</dbReference>
<comment type="caution">
    <text evidence="4">The sequence shown here is derived from an EMBL/GenBank/DDBJ whole genome shotgun (WGS) entry which is preliminary data.</text>
</comment>